<dbReference type="Pfam" id="PF01535">
    <property type="entry name" value="PPR"/>
    <property type="match status" value="1"/>
</dbReference>
<feature type="repeat" description="PPR" evidence="2">
    <location>
        <begin position="5"/>
        <end position="39"/>
    </location>
</feature>
<dbReference type="Proteomes" id="UP000001514">
    <property type="component" value="Unassembled WGS sequence"/>
</dbReference>
<dbReference type="NCBIfam" id="TIGR00756">
    <property type="entry name" value="PPR"/>
    <property type="match status" value="2"/>
</dbReference>
<dbReference type="InterPro" id="IPR046960">
    <property type="entry name" value="PPR_At4g14850-like_plant"/>
</dbReference>
<protein>
    <recommendedName>
        <fullName evidence="5">Pentacotripeptide-repeat region of PRORP domain-containing protein</fullName>
    </recommendedName>
</protein>
<dbReference type="Gene3D" id="1.25.40.10">
    <property type="entry name" value="Tetratricopeptide repeat domain"/>
    <property type="match status" value="1"/>
</dbReference>
<dbReference type="PANTHER" id="PTHR47926">
    <property type="entry name" value="PENTATRICOPEPTIDE REPEAT-CONTAINING PROTEIN"/>
    <property type="match status" value="1"/>
</dbReference>
<sequence length="191" mass="21226">MPFKNIVTWTTMIVSYAEYGQLEECKRLFEKMPERDIVAWTALMSSYAQNGHIEEAKKFFNGMPEKKGLEPNSTTMLGVLTACCHMGLLDESQSQFLSMKPDRSIEPGSEHYCCMITLLGTSGKIRDAEELVDTMPFQPDVTMWTSLLGCSKIHGDATPGERAARQASGLIPRNSSPYLLLSSMIQTKTGS</sequence>
<evidence type="ECO:0000313" key="4">
    <source>
        <dbReference type="Proteomes" id="UP000001514"/>
    </source>
</evidence>
<dbReference type="eggNOG" id="KOG4197">
    <property type="taxonomic scope" value="Eukaryota"/>
</dbReference>
<accession>D8RKP9</accession>
<dbReference type="PANTHER" id="PTHR47926:SF382">
    <property type="entry name" value="PENTACOTRIPEPTIDE-REPEAT REGION OF PRORP DOMAIN-CONTAINING PROTEIN"/>
    <property type="match status" value="1"/>
</dbReference>
<dbReference type="STRING" id="88036.D8RKP9"/>
<dbReference type="KEGG" id="smo:SELMODRAFT_95702"/>
<dbReference type="PROSITE" id="PS51375">
    <property type="entry name" value="PPR"/>
    <property type="match status" value="1"/>
</dbReference>
<dbReference type="GO" id="GO:0048731">
    <property type="term" value="P:system development"/>
    <property type="evidence" value="ECO:0007669"/>
    <property type="project" value="UniProtKB-ARBA"/>
</dbReference>
<dbReference type="EMBL" id="GL377582">
    <property type="protein sequence ID" value="EFJ27480.1"/>
    <property type="molecule type" value="Genomic_DNA"/>
</dbReference>
<gene>
    <name evidence="3" type="ORF">SELMODRAFT_95702</name>
</gene>
<dbReference type="Pfam" id="PF13041">
    <property type="entry name" value="PPR_2"/>
    <property type="match status" value="1"/>
</dbReference>
<evidence type="ECO:0008006" key="5">
    <source>
        <dbReference type="Google" id="ProtNLM"/>
    </source>
</evidence>
<dbReference type="Gramene" id="EFJ27480">
    <property type="protein sequence ID" value="EFJ27480"/>
    <property type="gene ID" value="SELMODRAFT_95702"/>
</dbReference>
<dbReference type="InterPro" id="IPR002885">
    <property type="entry name" value="PPR_rpt"/>
</dbReference>
<proteinExistence type="predicted"/>
<reference evidence="3 4" key="1">
    <citation type="journal article" date="2011" name="Science">
        <title>The Selaginella genome identifies genetic changes associated with the evolution of vascular plants.</title>
        <authorList>
            <person name="Banks J.A."/>
            <person name="Nishiyama T."/>
            <person name="Hasebe M."/>
            <person name="Bowman J.L."/>
            <person name="Gribskov M."/>
            <person name="dePamphilis C."/>
            <person name="Albert V.A."/>
            <person name="Aono N."/>
            <person name="Aoyama T."/>
            <person name="Ambrose B.A."/>
            <person name="Ashton N.W."/>
            <person name="Axtell M.J."/>
            <person name="Barker E."/>
            <person name="Barker M.S."/>
            <person name="Bennetzen J.L."/>
            <person name="Bonawitz N.D."/>
            <person name="Chapple C."/>
            <person name="Cheng C."/>
            <person name="Correa L.G."/>
            <person name="Dacre M."/>
            <person name="DeBarry J."/>
            <person name="Dreyer I."/>
            <person name="Elias M."/>
            <person name="Engstrom E.M."/>
            <person name="Estelle M."/>
            <person name="Feng L."/>
            <person name="Finet C."/>
            <person name="Floyd S.K."/>
            <person name="Frommer W.B."/>
            <person name="Fujita T."/>
            <person name="Gramzow L."/>
            <person name="Gutensohn M."/>
            <person name="Harholt J."/>
            <person name="Hattori M."/>
            <person name="Heyl A."/>
            <person name="Hirai T."/>
            <person name="Hiwatashi Y."/>
            <person name="Ishikawa M."/>
            <person name="Iwata M."/>
            <person name="Karol K.G."/>
            <person name="Koehler B."/>
            <person name="Kolukisaoglu U."/>
            <person name="Kubo M."/>
            <person name="Kurata T."/>
            <person name="Lalonde S."/>
            <person name="Li K."/>
            <person name="Li Y."/>
            <person name="Litt A."/>
            <person name="Lyons E."/>
            <person name="Manning G."/>
            <person name="Maruyama T."/>
            <person name="Michael T.P."/>
            <person name="Mikami K."/>
            <person name="Miyazaki S."/>
            <person name="Morinaga S."/>
            <person name="Murata T."/>
            <person name="Mueller-Roeber B."/>
            <person name="Nelson D.R."/>
            <person name="Obara M."/>
            <person name="Oguri Y."/>
            <person name="Olmstead R.G."/>
            <person name="Onodera N."/>
            <person name="Petersen B.L."/>
            <person name="Pils B."/>
            <person name="Prigge M."/>
            <person name="Rensing S.A."/>
            <person name="Riano-Pachon D.M."/>
            <person name="Roberts A.W."/>
            <person name="Sato Y."/>
            <person name="Scheller H.V."/>
            <person name="Schulz B."/>
            <person name="Schulz C."/>
            <person name="Shakirov E.V."/>
            <person name="Shibagaki N."/>
            <person name="Shinohara N."/>
            <person name="Shippen D.E."/>
            <person name="Soerensen I."/>
            <person name="Sotooka R."/>
            <person name="Sugimoto N."/>
            <person name="Sugita M."/>
            <person name="Sumikawa N."/>
            <person name="Tanurdzic M."/>
            <person name="Theissen G."/>
            <person name="Ulvskov P."/>
            <person name="Wakazuki S."/>
            <person name="Weng J.K."/>
            <person name="Willats W.W."/>
            <person name="Wipf D."/>
            <person name="Wolf P.G."/>
            <person name="Yang L."/>
            <person name="Zimmer A.D."/>
            <person name="Zhu Q."/>
            <person name="Mitros T."/>
            <person name="Hellsten U."/>
            <person name="Loque D."/>
            <person name="Otillar R."/>
            <person name="Salamov A."/>
            <person name="Schmutz J."/>
            <person name="Shapiro H."/>
            <person name="Lindquist E."/>
            <person name="Lucas S."/>
            <person name="Rokhsar D."/>
            <person name="Grigoriev I.V."/>
        </authorList>
    </citation>
    <scope>NUCLEOTIDE SEQUENCE [LARGE SCALE GENOMIC DNA]</scope>
</reference>
<dbReference type="HOGENOM" id="CLU_002706_0_0_1"/>
<evidence type="ECO:0000256" key="2">
    <source>
        <dbReference type="PROSITE-ProRule" id="PRU00708"/>
    </source>
</evidence>
<dbReference type="InterPro" id="IPR011990">
    <property type="entry name" value="TPR-like_helical_dom_sf"/>
</dbReference>
<evidence type="ECO:0000256" key="1">
    <source>
        <dbReference type="ARBA" id="ARBA00022737"/>
    </source>
</evidence>
<dbReference type="FunFam" id="1.25.40.10:FF:000158">
    <property type="entry name" value="pentatricopeptide repeat-containing protein At2g33680"/>
    <property type="match status" value="1"/>
</dbReference>
<keyword evidence="1" id="KW-0677">Repeat</keyword>
<dbReference type="InParanoid" id="D8RKP9"/>
<organism evidence="4">
    <name type="scientific">Selaginella moellendorffii</name>
    <name type="common">Spikemoss</name>
    <dbReference type="NCBI Taxonomy" id="88036"/>
    <lineage>
        <taxon>Eukaryota</taxon>
        <taxon>Viridiplantae</taxon>
        <taxon>Streptophyta</taxon>
        <taxon>Embryophyta</taxon>
        <taxon>Tracheophyta</taxon>
        <taxon>Lycopodiopsida</taxon>
        <taxon>Selaginellales</taxon>
        <taxon>Selaginellaceae</taxon>
        <taxon>Selaginella</taxon>
    </lineage>
</organism>
<name>D8RKP9_SELML</name>
<dbReference type="GO" id="GO:0009451">
    <property type="term" value="P:RNA modification"/>
    <property type="evidence" value="ECO:0007669"/>
    <property type="project" value="InterPro"/>
</dbReference>
<dbReference type="AlphaFoldDB" id="D8RKP9"/>
<dbReference type="GO" id="GO:0003723">
    <property type="term" value="F:RNA binding"/>
    <property type="evidence" value="ECO:0007669"/>
    <property type="project" value="InterPro"/>
</dbReference>
<keyword evidence="4" id="KW-1185">Reference proteome</keyword>
<evidence type="ECO:0000313" key="3">
    <source>
        <dbReference type="EMBL" id="EFJ27480.1"/>
    </source>
</evidence>